<keyword evidence="2" id="KW-1185">Reference proteome</keyword>
<dbReference type="OrthoDB" id="3023336at2759"/>
<dbReference type="AlphaFoldDB" id="A0A8H6TKQ6"/>
<protein>
    <submittedName>
        <fullName evidence="1">Uncharacterized protein</fullName>
    </submittedName>
</protein>
<reference evidence="1" key="1">
    <citation type="submission" date="2020-05" db="EMBL/GenBank/DDBJ databases">
        <title>Mycena genomes resolve the evolution of fungal bioluminescence.</title>
        <authorList>
            <person name="Tsai I.J."/>
        </authorList>
    </citation>
    <scope>NUCLEOTIDE SEQUENCE</scope>
    <source>
        <strain evidence="1">110903Hualien_Pintung</strain>
    </source>
</reference>
<proteinExistence type="predicted"/>
<sequence length="435" mass="48929">MLVVPHHDTFHEHPNALGSNCALTVREKYKECVRAFGPGATVATVELAKTTRPILGMTPSAYHVSLMNTALKNRLIVQVRAESASGASASEDAAAYIARQQALDAQSRLLRRIHDLGAIDFDTSFKPVAGKLQMFEVNGWLAAHARTVTVLRIWMEVHDQDAFKTAWSEIFRLVATLTGRPLRFKQLHRGGTIRGLNADMEAAPLLAFGDAVWETMTDDRRTKVGDARSTLHYVLRICAVHYNRGIDASCSHLPDTVGSEATSEPPLFTRSRLRNVVRFTSQQQLDELEADIMASRDKALQAWWEHKNKHKWLLPGLIHCLSKIPLDDWHLIPANTNLGEGQHRWNNLHTGVAMLLIESMQKYEQLDRAVALELEQGDTTGMLRNTHNNPVDRYTSQASRHIAATAKEQRARFLDQNVRSPSQRLRRISKLPKLT</sequence>
<name>A0A8H6TKQ6_MYCCL</name>
<gene>
    <name evidence="1" type="ORF">HMN09_00148500</name>
</gene>
<organism evidence="1 2">
    <name type="scientific">Mycena chlorophos</name>
    <name type="common">Agaric fungus</name>
    <name type="synonym">Agaricus chlorophos</name>
    <dbReference type="NCBI Taxonomy" id="658473"/>
    <lineage>
        <taxon>Eukaryota</taxon>
        <taxon>Fungi</taxon>
        <taxon>Dikarya</taxon>
        <taxon>Basidiomycota</taxon>
        <taxon>Agaricomycotina</taxon>
        <taxon>Agaricomycetes</taxon>
        <taxon>Agaricomycetidae</taxon>
        <taxon>Agaricales</taxon>
        <taxon>Marasmiineae</taxon>
        <taxon>Mycenaceae</taxon>
        <taxon>Mycena</taxon>
    </lineage>
</organism>
<evidence type="ECO:0000313" key="1">
    <source>
        <dbReference type="EMBL" id="KAF7320638.1"/>
    </source>
</evidence>
<dbReference type="Proteomes" id="UP000613580">
    <property type="component" value="Unassembled WGS sequence"/>
</dbReference>
<comment type="caution">
    <text evidence="1">The sequence shown here is derived from an EMBL/GenBank/DDBJ whole genome shotgun (WGS) entry which is preliminary data.</text>
</comment>
<accession>A0A8H6TKQ6</accession>
<evidence type="ECO:0000313" key="2">
    <source>
        <dbReference type="Proteomes" id="UP000613580"/>
    </source>
</evidence>
<dbReference type="EMBL" id="JACAZE010000002">
    <property type="protein sequence ID" value="KAF7320638.1"/>
    <property type="molecule type" value="Genomic_DNA"/>
</dbReference>